<dbReference type="InterPro" id="IPR005801">
    <property type="entry name" value="ADC_synthase"/>
</dbReference>
<comment type="similarity">
    <text evidence="3">In the C-terminal section; belongs to the anthranilate synthase component I family.</text>
</comment>
<keyword evidence="7" id="KW-0315">Glutamine amidotransferase</keyword>
<dbReference type="EC" id="2.6.1.85" evidence="4"/>
<dbReference type="PRINTS" id="PR00097">
    <property type="entry name" value="ANTSNTHASEII"/>
</dbReference>
<evidence type="ECO:0000256" key="10">
    <source>
        <dbReference type="SAM" id="MobiDB-lite"/>
    </source>
</evidence>
<dbReference type="Proteomes" id="UP000053599">
    <property type="component" value="Unassembled WGS sequence"/>
</dbReference>
<evidence type="ECO:0000259" key="11">
    <source>
        <dbReference type="Pfam" id="PF00117"/>
    </source>
</evidence>
<evidence type="ECO:0000256" key="6">
    <source>
        <dbReference type="ARBA" id="ARBA00022909"/>
    </source>
</evidence>
<evidence type="ECO:0000256" key="7">
    <source>
        <dbReference type="ARBA" id="ARBA00022962"/>
    </source>
</evidence>
<dbReference type="InterPro" id="IPR006805">
    <property type="entry name" value="Anth_synth_I_N"/>
</dbReference>
<dbReference type="InterPro" id="IPR017926">
    <property type="entry name" value="GATASE"/>
</dbReference>
<dbReference type="PANTHER" id="PTHR11236:SF18">
    <property type="entry name" value="AMINODEOXYCHORISMATE SYNTHASE"/>
    <property type="match status" value="1"/>
</dbReference>
<dbReference type="NCBIfam" id="TIGR01823">
    <property type="entry name" value="PabB-fungal"/>
    <property type="match status" value="1"/>
</dbReference>
<dbReference type="HOGENOM" id="CLU_006493_0_0_1"/>
<feature type="compositionally biased region" description="Low complexity" evidence="10">
    <location>
        <begin position="155"/>
        <end position="179"/>
    </location>
</feature>
<feature type="domain" description="Anthranilate synthase component I N-terminal" evidence="13">
    <location>
        <begin position="312"/>
        <end position="448"/>
    </location>
</feature>
<dbReference type="GO" id="GO:0046654">
    <property type="term" value="P:tetrahydrofolate biosynthetic process"/>
    <property type="evidence" value="ECO:0007669"/>
    <property type="project" value="UniProtKB-UniPathway"/>
</dbReference>
<dbReference type="SUPFAM" id="SSF56322">
    <property type="entry name" value="ADC synthase"/>
    <property type="match status" value="1"/>
</dbReference>
<gene>
    <name evidence="14" type="ORF">PV11_08874</name>
</gene>
<dbReference type="Gene3D" id="3.40.50.880">
    <property type="match status" value="1"/>
</dbReference>
<dbReference type="Gene3D" id="3.60.120.10">
    <property type="entry name" value="Anthranilate synthase"/>
    <property type="match status" value="1"/>
</dbReference>
<dbReference type="Pfam" id="PF00425">
    <property type="entry name" value="Chorismate_bind"/>
    <property type="match status" value="1"/>
</dbReference>
<dbReference type="InterPro" id="IPR029062">
    <property type="entry name" value="Class_I_gatase-like"/>
</dbReference>
<name>A0A0D1WPP1_9EURO</name>
<dbReference type="STRING" id="1016849.A0A0D1WPP1"/>
<proteinExistence type="inferred from homology"/>
<accession>A0A0D1WPP1</accession>
<comment type="catalytic activity">
    <reaction evidence="1">
        <text>chorismate + L-glutamine = 4-amino-4-deoxychorismate + L-glutamate</text>
        <dbReference type="Rhea" id="RHEA:11672"/>
        <dbReference type="ChEBI" id="CHEBI:29748"/>
        <dbReference type="ChEBI" id="CHEBI:29985"/>
        <dbReference type="ChEBI" id="CHEBI:58359"/>
        <dbReference type="ChEBI" id="CHEBI:58406"/>
        <dbReference type="EC" id="2.6.1.85"/>
    </reaction>
</comment>
<dbReference type="Pfam" id="PF04715">
    <property type="entry name" value="Anth_synt_I_N"/>
    <property type="match status" value="1"/>
</dbReference>
<organism evidence="14 15">
    <name type="scientific">Exophiala sideris</name>
    <dbReference type="NCBI Taxonomy" id="1016849"/>
    <lineage>
        <taxon>Eukaryota</taxon>
        <taxon>Fungi</taxon>
        <taxon>Dikarya</taxon>
        <taxon>Ascomycota</taxon>
        <taxon>Pezizomycotina</taxon>
        <taxon>Eurotiomycetes</taxon>
        <taxon>Chaetothyriomycetidae</taxon>
        <taxon>Chaetothyriales</taxon>
        <taxon>Herpotrichiellaceae</taxon>
        <taxon>Exophiala</taxon>
    </lineage>
</organism>
<dbReference type="InterPro" id="IPR019999">
    <property type="entry name" value="Anth_synth_I-like"/>
</dbReference>
<dbReference type="GO" id="GO:0046820">
    <property type="term" value="F:4-amino-4-deoxychorismate synthase activity"/>
    <property type="evidence" value="ECO:0007669"/>
    <property type="project" value="UniProtKB-EC"/>
</dbReference>
<reference evidence="14 15" key="1">
    <citation type="submission" date="2015-01" db="EMBL/GenBank/DDBJ databases">
        <title>The Genome Sequence of Exophiala sideris CBS121828.</title>
        <authorList>
            <consortium name="The Broad Institute Genomics Platform"/>
            <person name="Cuomo C."/>
            <person name="de Hoog S."/>
            <person name="Gorbushina A."/>
            <person name="Stielow B."/>
            <person name="Teixiera M."/>
            <person name="Abouelleil A."/>
            <person name="Chapman S.B."/>
            <person name="Priest M."/>
            <person name="Young S.K."/>
            <person name="Wortman J."/>
            <person name="Nusbaum C."/>
            <person name="Birren B."/>
        </authorList>
    </citation>
    <scope>NUCLEOTIDE SEQUENCE [LARGE SCALE GENOMIC DNA]</scope>
    <source>
        <strain evidence="14 15">CBS 121828</strain>
    </source>
</reference>
<evidence type="ECO:0000256" key="8">
    <source>
        <dbReference type="ARBA" id="ARBA00031329"/>
    </source>
</evidence>
<dbReference type="AlphaFoldDB" id="A0A0D1WPP1"/>
<keyword evidence="6" id="KW-0289">Folate biosynthesis</keyword>
<dbReference type="UniPathway" id="UPA00077">
    <property type="reaction ID" value="UER00149"/>
</dbReference>
<sequence>MAQPSILFIDAYDSFAENIAALLRQQLSVSVTLIRIDCDVPSQYDRSYRDFFSTFEAIVLGPGPGNPHNESDVGLFKQVWECAADLEVPVLGICLGFQSLCVQYGIPIVRMGLPCHGHAKEIRHADKDIFAGCGEIVATNYNSLGVRLKDFEPENSTSRRSSTGSVNSISSSQSLQSGVSDFSKPLVTRARQQGNDSLEVLAWDDNDWVMAVKHKAFPFHGVQFHPESCKSNPACHDLIKRWWTAAQAHFWLPKNLLSPTTSPIIPSSVPQHTTTNYDSDESAVIEVNGAISDNIVIRASIPMPNGAEKLASLCHKLSPFDSVFMLESTKRGRYSIYAFTDESNLRIEYTDGRFALFQGPEPKGELQIGRDELTDTIETFMRPKNVIDDKPHLPFRGGFMGFLSYEFGADSLDLHVDSTRRPSTCIPDVSLLWVDRSIVFDHDTQTAHVQTIRNEDTRWVEAMTRRLRVTTQTAVQSTDPLDQIRLQRILDATTYTLPNHDEYVSQIRACQSELVAGNSYELCLTTEATVTTPTTSNPTRNSWLLYRNIQRHNPVPFAGYIRLNKTTILSSSPEQFLSWSSNGTIDMVPMKGTVKKTPEMTLEEATSILATAKESAENLMIADLIRHDLYSTVGRDALVEVVKLCNVIETETVFSLVSHIRAHVPIPADTDRESNEFKYEMTKNGIKALFNTLPPGSMTGAPKKRSCEILHRLEQRNRGVYSGAIGYMDITGNGAWSVCIRTAFSHADEDLSETTETSTKQKWHIGAGGAITVLSDEEQEWDEMMTKLDSVMRGFRPDPGCT</sequence>
<protein>
    <recommendedName>
        <fullName evidence="4">aminodeoxychorismate synthase</fullName>
        <ecNumber evidence="4">2.6.1.85</ecNumber>
    </recommendedName>
    <alternativeName>
        <fullName evidence="8">Para-aminobenzoate synthase</fullName>
    </alternativeName>
    <alternativeName>
        <fullName evidence="9">p-aminobenzoic acid synthase</fullName>
    </alternativeName>
</protein>
<feature type="domain" description="Glutamine amidotransferase" evidence="11">
    <location>
        <begin position="8"/>
        <end position="163"/>
    </location>
</feature>
<evidence type="ECO:0000256" key="9">
    <source>
        <dbReference type="ARBA" id="ARBA00031904"/>
    </source>
</evidence>
<dbReference type="CDD" id="cd01743">
    <property type="entry name" value="GATase1_Anthranilate_Synthase"/>
    <property type="match status" value="1"/>
</dbReference>
<dbReference type="InterPro" id="IPR006221">
    <property type="entry name" value="TrpG/PapA_dom"/>
</dbReference>
<evidence type="ECO:0000259" key="13">
    <source>
        <dbReference type="Pfam" id="PF04715"/>
    </source>
</evidence>
<evidence type="ECO:0000256" key="4">
    <source>
        <dbReference type="ARBA" id="ARBA00013139"/>
    </source>
</evidence>
<feature type="domain" description="Glutamine amidotransferase" evidence="11">
    <location>
        <begin position="195"/>
        <end position="230"/>
    </location>
</feature>
<dbReference type="GO" id="GO:0008153">
    <property type="term" value="P:4-aminobenzoate biosynthetic process"/>
    <property type="evidence" value="ECO:0007669"/>
    <property type="project" value="TreeGrafter"/>
</dbReference>
<dbReference type="GO" id="GO:0046656">
    <property type="term" value="P:folic acid biosynthetic process"/>
    <property type="evidence" value="ECO:0007669"/>
    <property type="project" value="UniProtKB-KW"/>
</dbReference>
<dbReference type="PROSITE" id="PS51273">
    <property type="entry name" value="GATASE_TYPE_1"/>
    <property type="match status" value="1"/>
</dbReference>
<dbReference type="InterPro" id="IPR010117">
    <property type="entry name" value="PabB_fungal"/>
</dbReference>
<evidence type="ECO:0000259" key="12">
    <source>
        <dbReference type="Pfam" id="PF00425"/>
    </source>
</evidence>
<dbReference type="GO" id="GO:0000162">
    <property type="term" value="P:L-tryptophan biosynthetic process"/>
    <property type="evidence" value="ECO:0007669"/>
    <property type="project" value="TreeGrafter"/>
</dbReference>
<comment type="pathway">
    <text evidence="2">Cofactor biosynthesis; tetrahydrofolate biosynthesis; 4-aminobenzoate from chorismate: step 1/2.</text>
</comment>
<dbReference type="PRINTS" id="PR00096">
    <property type="entry name" value="GATASE"/>
</dbReference>
<dbReference type="EMBL" id="KN846954">
    <property type="protein sequence ID" value="KIV77036.1"/>
    <property type="molecule type" value="Genomic_DNA"/>
</dbReference>
<evidence type="ECO:0000256" key="1">
    <source>
        <dbReference type="ARBA" id="ARBA00001000"/>
    </source>
</evidence>
<dbReference type="SUPFAM" id="SSF52317">
    <property type="entry name" value="Class I glutamine amidotransferase-like"/>
    <property type="match status" value="1"/>
</dbReference>
<dbReference type="GO" id="GO:0005737">
    <property type="term" value="C:cytoplasm"/>
    <property type="evidence" value="ECO:0007669"/>
    <property type="project" value="TreeGrafter"/>
</dbReference>
<feature type="domain" description="Chorismate-utilising enzyme C-terminal" evidence="12">
    <location>
        <begin position="500"/>
        <end position="787"/>
    </location>
</feature>
<evidence type="ECO:0000256" key="3">
    <source>
        <dbReference type="ARBA" id="ARBA00005970"/>
    </source>
</evidence>
<keyword evidence="5" id="KW-0808">Transferase</keyword>
<evidence type="ECO:0000313" key="15">
    <source>
        <dbReference type="Proteomes" id="UP000053599"/>
    </source>
</evidence>
<dbReference type="InterPro" id="IPR015890">
    <property type="entry name" value="Chorismate_C"/>
</dbReference>
<evidence type="ECO:0000256" key="2">
    <source>
        <dbReference type="ARBA" id="ARBA00005009"/>
    </source>
</evidence>
<dbReference type="OrthoDB" id="64220at2759"/>
<feature type="region of interest" description="Disordered" evidence="10">
    <location>
        <begin position="153"/>
        <end position="179"/>
    </location>
</feature>
<evidence type="ECO:0000313" key="14">
    <source>
        <dbReference type="EMBL" id="KIV77036.1"/>
    </source>
</evidence>
<dbReference type="Pfam" id="PF00117">
    <property type="entry name" value="GATase"/>
    <property type="match status" value="2"/>
</dbReference>
<dbReference type="PANTHER" id="PTHR11236">
    <property type="entry name" value="AMINOBENZOATE/ANTHRANILATE SYNTHASE"/>
    <property type="match status" value="1"/>
</dbReference>
<evidence type="ECO:0000256" key="5">
    <source>
        <dbReference type="ARBA" id="ARBA00022679"/>
    </source>
</evidence>